<dbReference type="EMBL" id="BMAW01023689">
    <property type="protein sequence ID" value="GFT84023.1"/>
    <property type="molecule type" value="Genomic_DNA"/>
</dbReference>
<gene>
    <name evidence="2" type="primary">NCL1_39823</name>
    <name evidence="2" type="ORF">NPIL_297032</name>
</gene>
<feature type="chain" id="PRO_5036496202" description="SMB domain-containing protein" evidence="1">
    <location>
        <begin position="26"/>
        <end position="333"/>
    </location>
</feature>
<dbReference type="PANTHER" id="PTHR45902:SF4">
    <property type="entry name" value="G-PROTEIN COUPLED RECEPTORS FAMILY 2 PROFILE 2 DOMAIN-CONTAINING PROTEIN"/>
    <property type="match status" value="1"/>
</dbReference>
<evidence type="ECO:0000256" key="1">
    <source>
        <dbReference type="SAM" id="SignalP"/>
    </source>
</evidence>
<organism evidence="2 3">
    <name type="scientific">Nephila pilipes</name>
    <name type="common">Giant wood spider</name>
    <name type="synonym">Nephila maculata</name>
    <dbReference type="NCBI Taxonomy" id="299642"/>
    <lineage>
        <taxon>Eukaryota</taxon>
        <taxon>Metazoa</taxon>
        <taxon>Ecdysozoa</taxon>
        <taxon>Arthropoda</taxon>
        <taxon>Chelicerata</taxon>
        <taxon>Arachnida</taxon>
        <taxon>Araneae</taxon>
        <taxon>Araneomorphae</taxon>
        <taxon>Entelegynae</taxon>
        <taxon>Araneoidea</taxon>
        <taxon>Nephilidae</taxon>
        <taxon>Nephila</taxon>
    </lineage>
</organism>
<comment type="caution">
    <text evidence="2">The sequence shown here is derived from an EMBL/GenBank/DDBJ whole genome shotgun (WGS) entry which is preliminary data.</text>
</comment>
<protein>
    <recommendedName>
        <fullName evidence="4">SMB domain-containing protein</fullName>
    </recommendedName>
</protein>
<dbReference type="OrthoDB" id="6134459at2759"/>
<accession>A0A8X6PQR7</accession>
<evidence type="ECO:0000313" key="2">
    <source>
        <dbReference type="EMBL" id="GFT84023.1"/>
    </source>
</evidence>
<keyword evidence="1" id="KW-0732">Signal</keyword>
<feature type="signal peptide" evidence="1">
    <location>
        <begin position="1"/>
        <end position="25"/>
    </location>
</feature>
<evidence type="ECO:0000313" key="3">
    <source>
        <dbReference type="Proteomes" id="UP000887013"/>
    </source>
</evidence>
<keyword evidence="3" id="KW-1185">Reference proteome</keyword>
<proteinExistence type="predicted"/>
<dbReference type="Proteomes" id="UP000887013">
    <property type="component" value="Unassembled WGS sequence"/>
</dbReference>
<reference evidence="2" key="1">
    <citation type="submission" date="2020-08" db="EMBL/GenBank/DDBJ databases">
        <title>Multicomponent nature underlies the extraordinary mechanical properties of spider dragline silk.</title>
        <authorList>
            <person name="Kono N."/>
            <person name="Nakamura H."/>
            <person name="Mori M."/>
            <person name="Yoshida Y."/>
            <person name="Ohtoshi R."/>
            <person name="Malay A.D."/>
            <person name="Moran D.A.P."/>
            <person name="Tomita M."/>
            <person name="Numata K."/>
            <person name="Arakawa K."/>
        </authorList>
    </citation>
    <scope>NUCLEOTIDE SEQUENCE</scope>
</reference>
<dbReference type="InterPro" id="IPR053231">
    <property type="entry name" value="GPCR_LN-TM7"/>
</dbReference>
<name>A0A8X6PQR7_NEPPI</name>
<dbReference type="PANTHER" id="PTHR45902">
    <property type="entry name" value="LATROPHILIN RECEPTOR-LIKE PROTEIN A"/>
    <property type="match status" value="1"/>
</dbReference>
<sequence length="333" mass="38164">MEDISLKRRFTVLTILATLLMCAVAEWDLSAKNLYNELVQMNASCSPLDSCREPRYNDQLSEYNCICDSFCVEFDICCLDSPYRGVYGPVAPTTDMVCREVTGNYEYAYMIDRCKSPYLTPEPLCESDAKKANDPFLLIPVTSLATGKTYKNYFCAICNEDTRSDQLKLWDLQLQGATPKLNSTDIPRIKPSTYGWKTVDDDIYVFPTAKIPNGVENYVKMCQWDLVSNCSNEWQDASVAMKCASYMAKVSNRAVWYRNPHCALCNFENMEDLRCRSDMGGGFLADTIFVKLFVFEDRQRKCGSKMAYDKYSDKCRCNSREYFMRDGQCVSRT</sequence>
<dbReference type="AlphaFoldDB" id="A0A8X6PQR7"/>
<evidence type="ECO:0008006" key="4">
    <source>
        <dbReference type="Google" id="ProtNLM"/>
    </source>
</evidence>